<feature type="domain" description="Serine aminopeptidase S33" evidence="1">
    <location>
        <begin position="40"/>
        <end position="165"/>
    </location>
</feature>
<dbReference type="InterPro" id="IPR029058">
    <property type="entry name" value="AB_hydrolase_fold"/>
</dbReference>
<proteinExistence type="predicted"/>
<dbReference type="EMBL" id="BMKG01000022">
    <property type="protein sequence ID" value="GGC17135.1"/>
    <property type="molecule type" value="Genomic_DNA"/>
</dbReference>
<organism evidence="2 3">
    <name type="scientific">Pseudoduganella buxea</name>
    <dbReference type="NCBI Taxonomy" id="1949069"/>
    <lineage>
        <taxon>Bacteria</taxon>
        <taxon>Pseudomonadati</taxon>
        <taxon>Pseudomonadota</taxon>
        <taxon>Betaproteobacteria</taxon>
        <taxon>Burkholderiales</taxon>
        <taxon>Oxalobacteraceae</taxon>
        <taxon>Telluria group</taxon>
        <taxon>Pseudoduganella</taxon>
    </lineage>
</organism>
<comment type="caution">
    <text evidence="2">The sequence shown here is derived from an EMBL/GenBank/DDBJ whole genome shotgun (WGS) entry which is preliminary data.</text>
</comment>
<sequence>MKPLAAARPPLPFFLDGGADARFCVFHSPSHSPSPDDACRGAIVYLHPFAEEMNKSRRMAALGAAALAADGYAVLQIDLHGCGDSAGDFGDATWESWLDDVARARRWLQRELGDRLTEVPALWGLRLGALLALDAARRAPEPPSALLLWQPVTSGAVLLTQFLRLAVAGQMLAAGSADKGGTAALRERLAAGETMEIAGYQLNAALARALDAQDAAKAPPPPCPVHWLEVVAEAGRPLPPAAARIVQRWQEAGIAVDTQTVAGPQFWATQEIAECPALVERTRHALSALDHAA</sequence>
<evidence type="ECO:0000259" key="1">
    <source>
        <dbReference type="Pfam" id="PF12146"/>
    </source>
</evidence>
<accession>A0ABQ1L4S2</accession>
<dbReference type="NCBIfam" id="TIGR03101">
    <property type="entry name" value="hydr2_PEP"/>
    <property type="match status" value="1"/>
</dbReference>
<protein>
    <submittedName>
        <fullName evidence="2">Hydrolase 2, exosortase A system-associated</fullName>
    </submittedName>
</protein>
<gene>
    <name evidence="2" type="ORF">GCM10011572_43060</name>
</gene>
<dbReference type="GO" id="GO:0016787">
    <property type="term" value="F:hydrolase activity"/>
    <property type="evidence" value="ECO:0007669"/>
    <property type="project" value="UniProtKB-KW"/>
</dbReference>
<keyword evidence="3" id="KW-1185">Reference proteome</keyword>
<keyword evidence="2" id="KW-0378">Hydrolase</keyword>
<dbReference type="InterPro" id="IPR017532">
    <property type="entry name" value="Hydrolase-2_PEP"/>
</dbReference>
<name>A0ABQ1L4S2_9BURK</name>
<dbReference type="RefSeq" id="WP_188916051.1">
    <property type="nucleotide sequence ID" value="NZ_BMKG01000022.1"/>
</dbReference>
<reference evidence="3" key="1">
    <citation type="journal article" date="2019" name="Int. J. Syst. Evol. Microbiol.">
        <title>The Global Catalogue of Microorganisms (GCM) 10K type strain sequencing project: providing services to taxonomists for standard genome sequencing and annotation.</title>
        <authorList>
            <consortium name="The Broad Institute Genomics Platform"/>
            <consortium name="The Broad Institute Genome Sequencing Center for Infectious Disease"/>
            <person name="Wu L."/>
            <person name="Ma J."/>
        </authorList>
    </citation>
    <scope>NUCLEOTIDE SEQUENCE [LARGE SCALE GENOMIC DNA]</scope>
    <source>
        <strain evidence="3">CGMCC 1.15931</strain>
    </source>
</reference>
<dbReference type="Gene3D" id="3.40.50.1820">
    <property type="entry name" value="alpha/beta hydrolase"/>
    <property type="match status" value="1"/>
</dbReference>
<evidence type="ECO:0000313" key="2">
    <source>
        <dbReference type="EMBL" id="GGC17135.1"/>
    </source>
</evidence>
<evidence type="ECO:0000313" key="3">
    <source>
        <dbReference type="Proteomes" id="UP000622638"/>
    </source>
</evidence>
<dbReference type="SUPFAM" id="SSF53474">
    <property type="entry name" value="alpha/beta-Hydrolases"/>
    <property type="match status" value="1"/>
</dbReference>
<dbReference type="Pfam" id="PF12146">
    <property type="entry name" value="Hydrolase_4"/>
    <property type="match status" value="1"/>
</dbReference>
<dbReference type="Proteomes" id="UP000622638">
    <property type="component" value="Unassembled WGS sequence"/>
</dbReference>
<dbReference type="InterPro" id="IPR022742">
    <property type="entry name" value="Hydrolase_4"/>
</dbReference>